<evidence type="ECO:0000256" key="5">
    <source>
        <dbReference type="ARBA" id="ARBA00022764"/>
    </source>
</evidence>
<protein>
    <recommendedName>
        <fullName evidence="3 7">Flagella basal body P-ring formation protein FlgA</fullName>
    </recommendedName>
</protein>
<keyword evidence="10" id="KW-0966">Cell projection</keyword>
<feature type="chain" id="PRO_5016487483" description="Flagella basal body P-ring formation protein FlgA" evidence="7">
    <location>
        <begin position="22"/>
        <end position="235"/>
    </location>
</feature>
<dbReference type="Proteomes" id="UP000253065">
    <property type="component" value="Unassembled WGS sequence"/>
</dbReference>
<dbReference type="EMBL" id="QPJB01000005">
    <property type="protein sequence ID" value="RCW34802.1"/>
    <property type="molecule type" value="Genomic_DNA"/>
</dbReference>
<comment type="caution">
    <text evidence="10">The sequence shown here is derived from an EMBL/GenBank/DDBJ whole genome shotgun (WGS) entry which is preliminary data.</text>
</comment>
<evidence type="ECO:0000256" key="1">
    <source>
        <dbReference type="ARBA" id="ARBA00004418"/>
    </source>
</evidence>
<evidence type="ECO:0000313" key="11">
    <source>
        <dbReference type="Proteomes" id="UP000252795"/>
    </source>
</evidence>
<dbReference type="PANTHER" id="PTHR36307:SF1">
    <property type="entry name" value="FLAGELLA BASAL BODY P-RING FORMATION PROTEIN FLGA"/>
    <property type="match status" value="1"/>
</dbReference>
<dbReference type="NCBIfam" id="TIGR03170">
    <property type="entry name" value="flgA_cterm"/>
    <property type="match status" value="1"/>
</dbReference>
<accession>A0A368V0Z6</accession>
<dbReference type="GeneID" id="31821509"/>
<evidence type="ECO:0000256" key="2">
    <source>
        <dbReference type="ARBA" id="ARBA00010474"/>
    </source>
</evidence>
<sequence length="235" mass="25095">MRMRIIFLAALCLSLSPITLSSERTSAEAIRDAAQTFLAEWSRTLAADGYTSRYEVGAIDSRIALAACNQGLNAEFAGDPLQTTSPSVLVSCSGERPWRMYVTTSVEVHGPALIAARPLARGERLTPDLVTVNSVQINASRRGVLTRKESVSGMMMRRPVNAGTVMTPDLLEAPNAIERGDHVIITARSGSFSVSSRGKALASAGVGEQVLVENLRSSRTVKARAVGPGRVEIPM</sequence>
<dbReference type="SMART" id="SM00858">
    <property type="entry name" value="SAF"/>
    <property type="match status" value="1"/>
</dbReference>
<comment type="subcellular location">
    <subcellularLocation>
        <location evidence="1 7">Periplasm</location>
    </subcellularLocation>
</comment>
<evidence type="ECO:0000256" key="3">
    <source>
        <dbReference type="ARBA" id="ARBA00014754"/>
    </source>
</evidence>
<dbReference type="InterPro" id="IPR039246">
    <property type="entry name" value="Flagellar_FlgA"/>
</dbReference>
<dbReference type="EMBL" id="QNSA01000005">
    <property type="protein sequence ID" value="RBP74053.1"/>
    <property type="molecule type" value="Genomic_DNA"/>
</dbReference>
<dbReference type="InterPro" id="IPR017585">
    <property type="entry name" value="SAF_FlgA"/>
</dbReference>
<feature type="domain" description="SAF" evidence="8">
    <location>
        <begin position="110"/>
        <end position="172"/>
    </location>
</feature>
<proteinExistence type="inferred from homology"/>
<evidence type="ECO:0000256" key="6">
    <source>
        <dbReference type="ARBA" id="ARBA00025643"/>
    </source>
</evidence>
<organism evidence="10 11">
    <name type="scientific">Marinobacter nauticus</name>
    <name type="common">Marinobacter hydrocarbonoclasticus</name>
    <name type="synonym">Marinobacter aquaeolei</name>
    <dbReference type="NCBI Taxonomy" id="2743"/>
    <lineage>
        <taxon>Bacteria</taxon>
        <taxon>Pseudomonadati</taxon>
        <taxon>Pseudomonadota</taxon>
        <taxon>Gammaproteobacteria</taxon>
        <taxon>Pseudomonadales</taxon>
        <taxon>Marinobacteraceae</taxon>
        <taxon>Marinobacter</taxon>
    </lineage>
</organism>
<feature type="signal peptide" evidence="7">
    <location>
        <begin position="1"/>
        <end position="21"/>
    </location>
</feature>
<evidence type="ECO:0000313" key="12">
    <source>
        <dbReference type="Proteomes" id="UP000253065"/>
    </source>
</evidence>
<keyword evidence="5 7" id="KW-0574">Periplasm</keyword>
<dbReference type="Gene3D" id="2.30.30.760">
    <property type="match status" value="1"/>
</dbReference>
<dbReference type="AlphaFoldDB" id="A0A368V0Z6"/>
<dbReference type="GO" id="GO:0042597">
    <property type="term" value="C:periplasmic space"/>
    <property type="evidence" value="ECO:0007669"/>
    <property type="project" value="UniProtKB-SubCell"/>
</dbReference>
<dbReference type="Gene3D" id="3.90.1210.10">
    <property type="entry name" value="Antifreeze-like/N-acetylneuraminic acid synthase C-terminal domain"/>
    <property type="match status" value="1"/>
</dbReference>
<dbReference type="Pfam" id="PF17656">
    <property type="entry name" value="ChapFlgA_N"/>
    <property type="match status" value="1"/>
</dbReference>
<dbReference type="PANTHER" id="PTHR36307">
    <property type="entry name" value="FLAGELLA BASAL BODY P-RING FORMATION PROTEIN FLGA"/>
    <property type="match status" value="1"/>
</dbReference>
<dbReference type="Pfam" id="PF13144">
    <property type="entry name" value="ChapFlgA"/>
    <property type="match status" value="1"/>
</dbReference>
<keyword evidence="10" id="KW-0969">Cilium</keyword>
<evidence type="ECO:0000259" key="8">
    <source>
        <dbReference type="SMART" id="SM00858"/>
    </source>
</evidence>
<keyword evidence="12" id="KW-1185">Reference proteome</keyword>
<keyword evidence="10" id="KW-0282">Flagellum</keyword>
<keyword evidence="7" id="KW-1005">Bacterial flagellum biogenesis</keyword>
<dbReference type="InterPro" id="IPR013974">
    <property type="entry name" value="SAF"/>
</dbReference>
<evidence type="ECO:0000256" key="7">
    <source>
        <dbReference type="RuleBase" id="RU362063"/>
    </source>
</evidence>
<dbReference type="Proteomes" id="UP000252795">
    <property type="component" value="Unassembled WGS sequence"/>
</dbReference>
<evidence type="ECO:0000313" key="10">
    <source>
        <dbReference type="EMBL" id="RCW34802.1"/>
    </source>
</evidence>
<reference evidence="10 11" key="1">
    <citation type="submission" date="2018-07" db="EMBL/GenBank/DDBJ databases">
        <title>Freshwater and sediment microbial communities from various areas in North America, analyzing microbe dynamics in response to fracking.</title>
        <authorList>
            <person name="Lamendella R."/>
        </authorList>
    </citation>
    <scope>NUCLEOTIDE SEQUENCE [LARGE SCALE GENOMIC DNA]</scope>
    <source>
        <strain evidence="10 11">114E</strain>
        <strain evidence="9 12">114E_o</strain>
    </source>
</reference>
<gene>
    <name evidence="10" type="ORF">DET51_105177</name>
    <name evidence="9" type="ORF">DET64_105178</name>
</gene>
<name>A0A368V0Z6_MARNT</name>
<comment type="function">
    <text evidence="6 7">Involved in the assembly process of the P-ring formation. It may associate with FlgF on the rod constituting a structure essential for the P-ring assembly or may act as a modulator protein for the P-ring assembly.</text>
</comment>
<evidence type="ECO:0000313" key="9">
    <source>
        <dbReference type="EMBL" id="RBP74053.1"/>
    </source>
</evidence>
<dbReference type="InterPro" id="IPR041231">
    <property type="entry name" value="FlgA_N"/>
</dbReference>
<comment type="similarity">
    <text evidence="2 7">Belongs to the FlgA family.</text>
</comment>
<keyword evidence="4 7" id="KW-0732">Signal</keyword>
<dbReference type="CDD" id="cd11614">
    <property type="entry name" value="SAF_CpaB_FlgA_like"/>
    <property type="match status" value="1"/>
</dbReference>
<dbReference type="GO" id="GO:0044780">
    <property type="term" value="P:bacterial-type flagellum assembly"/>
    <property type="evidence" value="ECO:0007669"/>
    <property type="project" value="InterPro"/>
</dbReference>
<evidence type="ECO:0000256" key="4">
    <source>
        <dbReference type="ARBA" id="ARBA00022729"/>
    </source>
</evidence>
<dbReference type="RefSeq" id="WP_014421702.1">
    <property type="nucleotide sequence ID" value="NZ_CALIOX010000011.1"/>
</dbReference>